<dbReference type="EC" id="7.6.2.1" evidence="13"/>
<comment type="similarity">
    <text evidence="3 13">Belongs to the cation transport ATPase (P-type) (TC 3.A.3) family. Type IV subfamily.</text>
</comment>
<dbReference type="PROSITE" id="PS00154">
    <property type="entry name" value="ATPASE_E1_E2"/>
    <property type="match status" value="1"/>
</dbReference>
<feature type="region of interest" description="Disordered" evidence="14">
    <location>
        <begin position="1083"/>
        <end position="1103"/>
    </location>
</feature>
<dbReference type="InterPro" id="IPR032630">
    <property type="entry name" value="P_typ_ATPase_c"/>
</dbReference>
<dbReference type="NCBIfam" id="TIGR01494">
    <property type="entry name" value="ATPase_P-type"/>
    <property type="match status" value="1"/>
</dbReference>
<evidence type="ECO:0000256" key="5">
    <source>
        <dbReference type="ARBA" id="ARBA00022723"/>
    </source>
</evidence>
<dbReference type="Gene3D" id="3.40.1110.10">
    <property type="entry name" value="Calcium-transporting ATPase, cytoplasmic domain N"/>
    <property type="match status" value="1"/>
</dbReference>
<reference evidence="18 19" key="1">
    <citation type="submission" date="2024-04" db="EMBL/GenBank/DDBJ databases">
        <title>Tritrichomonas musculus Genome.</title>
        <authorList>
            <person name="Alves-Ferreira E."/>
            <person name="Grigg M."/>
            <person name="Lorenzi H."/>
            <person name="Galac M."/>
        </authorList>
    </citation>
    <scope>NUCLEOTIDE SEQUENCE [LARGE SCALE GENOMIC DNA]</scope>
    <source>
        <strain evidence="18 19">EAF2021</strain>
    </source>
</reference>
<dbReference type="InterPro" id="IPR032631">
    <property type="entry name" value="P-type_ATPase_N"/>
</dbReference>
<evidence type="ECO:0000259" key="17">
    <source>
        <dbReference type="Pfam" id="PF16212"/>
    </source>
</evidence>
<dbReference type="InterPro" id="IPR023299">
    <property type="entry name" value="ATPase_P-typ_cyto_dom_N"/>
</dbReference>
<dbReference type="InterPro" id="IPR023298">
    <property type="entry name" value="ATPase_P-typ_TM_dom_sf"/>
</dbReference>
<dbReference type="NCBIfam" id="TIGR01652">
    <property type="entry name" value="ATPase-Plipid"/>
    <property type="match status" value="1"/>
</dbReference>
<dbReference type="SUPFAM" id="SSF56784">
    <property type="entry name" value="HAD-like"/>
    <property type="match status" value="1"/>
</dbReference>
<keyword evidence="5" id="KW-0479">Metal-binding</keyword>
<dbReference type="InterPro" id="IPR044492">
    <property type="entry name" value="P_typ_ATPase_HD_dom"/>
</dbReference>
<keyword evidence="4 13" id="KW-0812">Transmembrane</keyword>
<dbReference type="InterPro" id="IPR008250">
    <property type="entry name" value="ATPase_P-typ_transduc_dom_A_sf"/>
</dbReference>
<protein>
    <recommendedName>
        <fullName evidence="13">Phospholipid-transporting ATPase</fullName>
        <ecNumber evidence="13">7.6.2.1</ecNumber>
    </recommendedName>
</protein>
<evidence type="ECO:0000256" key="12">
    <source>
        <dbReference type="ARBA" id="ARBA00034036"/>
    </source>
</evidence>
<evidence type="ECO:0000313" key="19">
    <source>
        <dbReference type="Proteomes" id="UP001470230"/>
    </source>
</evidence>
<evidence type="ECO:0000256" key="4">
    <source>
        <dbReference type="ARBA" id="ARBA00022692"/>
    </source>
</evidence>
<dbReference type="InterPro" id="IPR023214">
    <property type="entry name" value="HAD_sf"/>
</dbReference>
<feature type="transmembrane region" description="Helical" evidence="13">
    <location>
        <begin position="78"/>
        <end position="97"/>
    </location>
</feature>
<keyword evidence="11 13" id="KW-0472">Membrane</keyword>
<dbReference type="PRINTS" id="PR00119">
    <property type="entry name" value="CATATPASE"/>
</dbReference>
<sequence>MTASSNQNLAAAEAKNSTLPTSDQTSSNSYTPWATIDVLGENPEYPGQKDNEVKTTRYTPLTFLPLTLFENFRNLSNVYFLIVLIVTFLPISPVSWIFQLLPLVFVILVSMVKSAIEDLMKRADDKRRNRQIIHVYRNNQFKDIHAYQLKVGDVLQITEDEMVPADLLYIGSSQEEKLCYYSETNLNGETAVKTMSCFPAFQKSDPLEEITKKQYKVDVSEPDRDLTRFDARMRCGDQFWAISIHNVLLRGVSTHYTENVLGIVLRTGHDTKIMKNIKHPPAKMTSFDKNLNKMLIVIFIINLVICLVSAGIGVFRERKSSFHIIQDLVRSSSQAKSYGEYFVQFFILYSYFIPISLMVTIELCRLFHKIIIDFDPEFYDPEFGHASAHNSNQIGQLGLVTHVLSDKTGTLTENIMEMLKFTINDGHFDAHDFIKAIDADPNMATPAIPFLISLALCNNVIVHLSSSGKIEYNADSPDEAAFVNFAASCGVRLLARDLTSMTLDICGQRKIYHILAVLPFNSDRKRMSILVKADNEDAVLYCKGADNVIRERSIEFNCTDIVNTYAATGLRTLVFTQRKIIEPEFSEWTRIFHEAESSLQNRDEKVESAAALVEKNLNVIGVTGVEDRLQPQVPETIDWLRSAHIKIWILTGDKLETAIAIGRTSGVILPSSDVLIISNEEKETVKRRLRVLTDDFDSFNRPVLIVTARAVEYCLNDYFEEFMGIAQRATSVILSRVSPFMKAQVTHAVRDHGGMTLAIGDGANDVGMIQVAHVGVGVYGREGSQAAQSADFAIPRFRHLVRLLTVHGHWSYYRFSNVAMIMLYKNFAFILCQFWFSFFCLWSPTSYYNDFFLSCFNLVFTVLPPFIFGFTEQDLPQQILIKTPDLYPVQYDPMKVKNLVYYLILAVYQSVVCYFGTYFNMGDDSLVANGIVSYLTVVFTVIVQIIIWTNYHNIIGFIAYPVNIVFVPIITIIDLACFNPPLKGVFTHTLSSAYSWLGIISSVVVAVLPSFIIEYTQKRFAPTKTRIYQEKVAESIDDRRNNNVKRTWSQFGAEELERYNSGTIDGRRTSVYRNNDLAEDDDIDASNLDNVHKPNPESSVYNI</sequence>
<dbReference type="PANTHER" id="PTHR24092:SF218">
    <property type="entry name" value="PHOSPHOLIPID-TRANSPORTING ATPASE"/>
    <property type="match status" value="1"/>
</dbReference>
<evidence type="ECO:0000256" key="9">
    <source>
        <dbReference type="ARBA" id="ARBA00022967"/>
    </source>
</evidence>
<feature type="transmembrane region" description="Helical" evidence="13">
    <location>
        <begin position="341"/>
        <end position="361"/>
    </location>
</feature>
<evidence type="ECO:0000256" key="8">
    <source>
        <dbReference type="ARBA" id="ARBA00022842"/>
    </source>
</evidence>
<feature type="transmembrane region" description="Helical" evidence="13">
    <location>
        <begin position="823"/>
        <end position="845"/>
    </location>
</feature>
<dbReference type="Gene3D" id="3.40.50.1000">
    <property type="entry name" value="HAD superfamily/HAD-like"/>
    <property type="match status" value="1"/>
</dbReference>
<feature type="domain" description="P-type ATPase C-terminal" evidence="17">
    <location>
        <begin position="787"/>
        <end position="1023"/>
    </location>
</feature>
<dbReference type="SFLD" id="SFLDG00002">
    <property type="entry name" value="C1.7:_P-type_atpase_like"/>
    <property type="match status" value="1"/>
</dbReference>
<evidence type="ECO:0000256" key="11">
    <source>
        <dbReference type="ARBA" id="ARBA00023136"/>
    </source>
</evidence>
<gene>
    <name evidence="18" type="ORF">M9Y10_002412</name>
</gene>
<name>A0ABR2L9R0_9EUKA</name>
<keyword evidence="9 13" id="KW-1278">Translocase</keyword>
<dbReference type="Pfam" id="PF16209">
    <property type="entry name" value="PhoLip_ATPase_N"/>
    <property type="match status" value="1"/>
</dbReference>
<dbReference type="Gene3D" id="2.70.150.10">
    <property type="entry name" value="Calcium-transporting ATPase, cytoplasmic transduction domain A"/>
    <property type="match status" value="1"/>
</dbReference>
<dbReference type="Pfam" id="PF00122">
    <property type="entry name" value="E1-E2_ATPase"/>
    <property type="match status" value="1"/>
</dbReference>
<comment type="catalytic activity">
    <reaction evidence="12 13">
        <text>ATP + H2O + phospholipidSide 1 = ADP + phosphate + phospholipidSide 2.</text>
        <dbReference type="EC" id="7.6.2.1"/>
    </reaction>
</comment>
<feature type="transmembrane region" description="Helical" evidence="13">
    <location>
        <begin position="294"/>
        <end position="315"/>
    </location>
</feature>
<evidence type="ECO:0000256" key="14">
    <source>
        <dbReference type="SAM" id="MobiDB-lite"/>
    </source>
</evidence>
<accession>A0ABR2L9R0</accession>
<feature type="transmembrane region" description="Helical" evidence="13">
    <location>
        <begin position="954"/>
        <end position="973"/>
    </location>
</feature>
<dbReference type="Pfam" id="PF16212">
    <property type="entry name" value="PhoLip_ATPase_C"/>
    <property type="match status" value="1"/>
</dbReference>
<dbReference type="InterPro" id="IPR006539">
    <property type="entry name" value="P-type_ATPase_IV"/>
</dbReference>
<comment type="subcellular location">
    <subcellularLocation>
        <location evidence="2">Endomembrane system</location>
    </subcellularLocation>
    <subcellularLocation>
        <location evidence="1 13">Membrane</location>
        <topology evidence="1 13">Multi-pass membrane protein</topology>
    </subcellularLocation>
</comment>
<dbReference type="SUPFAM" id="SSF81665">
    <property type="entry name" value="Calcium ATPase, transmembrane domain M"/>
    <property type="match status" value="1"/>
</dbReference>
<evidence type="ECO:0000259" key="15">
    <source>
        <dbReference type="Pfam" id="PF00122"/>
    </source>
</evidence>
<evidence type="ECO:0000256" key="1">
    <source>
        <dbReference type="ARBA" id="ARBA00004141"/>
    </source>
</evidence>
<evidence type="ECO:0000256" key="2">
    <source>
        <dbReference type="ARBA" id="ARBA00004308"/>
    </source>
</evidence>
<evidence type="ECO:0000256" key="7">
    <source>
        <dbReference type="ARBA" id="ARBA00022840"/>
    </source>
</evidence>
<dbReference type="PANTHER" id="PTHR24092">
    <property type="entry name" value="PROBABLE PHOSPHOLIPID-TRANSPORTING ATPASE"/>
    <property type="match status" value="1"/>
</dbReference>
<organism evidence="18 19">
    <name type="scientific">Tritrichomonas musculus</name>
    <dbReference type="NCBI Taxonomy" id="1915356"/>
    <lineage>
        <taxon>Eukaryota</taxon>
        <taxon>Metamonada</taxon>
        <taxon>Parabasalia</taxon>
        <taxon>Tritrichomonadida</taxon>
        <taxon>Tritrichomonadidae</taxon>
        <taxon>Tritrichomonas</taxon>
    </lineage>
</organism>
<dbReference type="SFLD" id="SFLDS00003">
    <property type="entry name" value="Haloacid_Dehalogenase"/>
    <property type="match status" value="1"/>
</dbReference>
<proteinExistence type="inferred from homology"/>
<dbReference type="InterPro" id="IPR059000">
    <property type="entry name" value="ATPase_P-type_domA"/>
</dbReference>
<evidence type="ECO:0000256" key="6">
    <source>
        <dbReference type="ARBA" id="ARBA00022741"/>
    </source>
</evidence>
<dbReference type="SUPFAM" id="SSF81660">
    <property type="entry name" value="Metal cation-transporting ATPase, ATP-binding domain N"/>
    <property type="match status" value="1"/>
</dbReference>
<keyword evidence="19" id="KW-1185">Reference proteome</keyword>
<dbReference type="Pfam" id="PF13246">
    <property type="entry name" value="Cation_ATPase"/>
    <property type="match status" value="1"/>
</dbReference>
<keyword evidence="6 13" id="KW-0547">Nucleotide-binding</keyword>
<keyword evidence="7 13" id="KW-0067">ATP-binding</keyword>
<keyword evidence="8 13" id="KW-0460">Magnesium</keyword>
<feature type="domain" description="P-type ATPase A" evidence="15">
    <location>
        <begin position="132"/>
        <end position="275"/>
    </location>
</feature>
<dbReference type="EMBL" id="JAPFFF010000001">
    <property type="protein sequence ID" value="KAK8900090.1"/>
    <property type="molecule type" value="Genomic_DNA"/>
</dbReference>
<dbReference type="Proteomes" id="UP001470230">
    <property type="component" value="Unassembled WGS sequence"/>
</dbReference>
<dbReference type="InterPro" id="IPR018303">
    <property type="entry name" value="ATPase_P-typ_P_site"/>
</dbReference>
<comment type="caution">
    <text evidence="18">The sequence shown here is derived from an EMBL/GenBank/DDBJ whole genome shotgun (WGS) entry which is preliminary data.</text>
</comment>
<dbReference type="SUPFAM" id="SSF81653">
    <property type="entry name" value="Calcium ATPase, transduction domain A"/>
    <property type="match status" value="1"/>
</dbReference>
<feature type="transmembrane region" description="Helical" evidence="13">
    <location>
        <begin position="926"/>
        <end position="947"/>
    </location>
</feature>
<evidence type="ECO:0000313" key="18">
    <source>
        <dbReference type="EMBL" id="KAK8900090.1"/>
    </source>
</evidence>
<dbReference type="InterPro" id="IPR001757">
    <property type="entry name" value="P_typ_ATPase"/>
</dbReference>
<evidence type="ECO:0000256" key="3">
    <source>
        <dbReference type="ARBA" id="ARBA00008109"/>
    </source>
</evidence>
<evidence type="ECO:0000256" key="10">
    <source>
        <dbReference type="ARBA" id="ARBA00022989"/>
    </source>
</evidence>
<evidence type="ECO:0000256" key="13">
    <source>
        <dbReference type="RuleBase" id="RU362033"/>
    </source>
</evidence>
<feature type="transmembrane region" description="Helical" evidence="13">
    <location>
        <begin position="899"/>
        <end position="920"/>
    </location>
</feature>
<evidence type="ECO:0000259" key="16">
    <source>
        <dbReference type="Pfam" id="PF16209"/>
    </source>
</evidence>
<feature type="domain" description="P-type ATPase N-terminal" evidence="16">
    <location>
        <begin position="49"/>
        <end position="97"/>
    </location>
</feature>
<feature type="region of interest" description="Disordered" evidence="14">
    <location>
        <begin position="1"/>
        <end position="29"/>
    </location>
</feature>
<dbReference type="InterPro" id="IPR036412">
    <property type="entry name" value="HAD-like_sf"/>
</dbReference>
<dbReference type="SFLD" id="SFLDF00027">
    <property type="entry name" value="p-type_atpase"/>
    <property type="match status" value="1"/>
</dbReference>
<keyword evidence="10 13" id="KW-1133">Transmembrane helix</keyword>
<feature type="transmembrane region" description="Helical" evidence="13">
    <location>
        <begin position="993"/>
        <end position="1016"/>
    </location>
</feature>